<dbReference type="InterPro" id="IPR001128">
    <property type="entry name" value="Cyt_P450"/>
</dbReference>
<dbReference type="InterPro" id="IPR036396">
    <property type="entry name" value="Cyt_P450_sf"/>
</dbReference>
<dbReference type="PANTHER" id="PTHR46696">
    <property type="entry name" value="P450, PUTATIVE (EUROFUNG)-RELATED"/>
    <property type="match status" value="1"/>
</dbReference>
<evidence type="ECO:0000313" key="3">
    <source>
        <dbReference type="Proteomes" id="UP001501842"/>
    </source>
</evidence>
<evidence type="ECO:0000313" key="2">
    <source>
        <dbReference type="EMBL" id="GAA2724120.1"/>
    </source>
</evidence>
<organism evidence="2 3">
    <name type="scientific">Actinocorallia aurantiaca</name>
    <dbReference type="NCBI Taxonomy" id="46204"/>
    <lineage>
        <taxon>Bacteria</taxon>
        <taxon>Bacillati</taxon>
        <taxon>Actinomycetota</taxon>
        <taxon>Actinomycetes</taxon>
        <taxon>Streptosporangiales</taxon>
        <taxon>Thermomonosporaceae</taxon>
        <taxon>Actinocorallia</taxon>
    </lineage>
</organism>
<dbReference type="Pfam" id="PF00067">
    <property type="entry name" value="p450"/>
    <property type="match status" value="1"/>
</dbReference>
<reference evidence="2 3" key="1">
    <citation type="journal article" date="2019" name="Int. J. Syst. Evol. Microbiol.">
        <title>The Global Catalogue of Microorganisms (GCM) 10K type strain sequencing project: providing services to taxonomists for standard genome sequencing and annotation.</title>
        <authorList>
            <consortium name="The Broad Institute Genomics Platform"/>
            <consortium name="The Broad Institute Genome Sequencing Center for Infectious Disease"/>
            <person name="Wu L."/>
            <person name="Ma J."/>
        </authorList>
    </citation>
    <scope>NUCLEOTIDE SEQUENCE [LARGE SCALE GENOMIC DNA]</scope>
    <source>
        <strain evidence="2 3">JCM 8201</strain>
    </source>
</reference>
<protein>
    <submittedName>
        <fullName evidence="2">Cytochrome P450</fullName>
    </submittedName>
</protein>
<dbReference type="EMBL" id="BAAATZ010000006">
    <property type="protein sequence ID" value="GAA2724120.1"/>
    <property type="molecule type" value="Genomic_DNA"/>
</dbReference>
<dbReference type="SUPFAM" id="SSF48264">
    <property type="entry name" value="Cytochrome P450"/>
    <property type="match status" value="1"/>
</dbReference>
<gene>
    <name evidence="2" type="ORF">GCM10010439_21030</name>
</gene>
<dbReference type="RefSeq" id="WP_344450081.1">
    <property type="nucleotide sequence ID" value="NZ_BAAATZ010000006.1"/>
</dbReference>
<dbReference type="Proteomes" id="UP001501842">
    <property type="component" value="Unassembled WGS sequence"/>
</dbReference>
<proteinExistence type="inferred from homology"/>
<name>A0ABN3U4H1_9ACTN</name>
<accession>A0ABN3U4H1</accession>
<dbReference type="InterPro" id="IPR002397">
    <property type="entry name" value="Cyt_P450_B"/>
</dbReference>
<keyword evidence="3" id="KW-1185">Reference proteome</keyword>
<comment type="caution">
    <text evidence="2">The sequence shown here is derived from an EMBL/GenBank/DDBJ whole genome shotgun (WGS) entry which is preliminary data.</text>
</comment>
<dbReference type="PRINTS" id="PR00359">
    <property type="entry name" value="BP450"/>
</dbReference>
<comment type="similarity">
    <text evidence="1">Belongs to the cytochrome P450 family.</text>
</comment>
<sequence length="399" mass="43962">MNAEVFQGYEQLSGESWRDPFGMYAALRDHDPLHHVERGDYWVLSRFADVWRAARDTATFSSAEGLTFSYGERERIGLQEAAPMVMLDPPEHTEFRRLISQGFTPRRVTSIEPQVRAFVRERLDGLAGRDEADIVAELFKPLPSFVVAHYLGVPEADRSRFDRWTELTVAANGGGDVLAAGDAVAELFAYFSDLVERRRAEPGDDTISALNAVFGDEDPLGLLRILGFAFTMVAGGNDTTTGLLSVGCGLLSAHPDQRDALARDPSLIPDAIDELLRLTSPVQGLARTATRDVELHGKVLPAGRKVLLLYGSANRDPREFGPDAEALDITRGSRRMLALGHGAHHCLGAAAARLQARVVLEELLSRYPRFEVDTDRGVFASGHFVRRFQSLPFRPGPPE</sequence>
<evidence type="ECO:0000256" key="1">
    <source>
        <dbReference type="ARBA" id="ARBA00010617"/>
    </source>
</evidence>
<dbReference type="CDD" id="cd11078">
    <property type="entry name" value="CYP130-like"/>
    <property type="match status" value="1"/>
</dbReference>
<dbReference type="PANTHER" id="PTHR46696:SF4">
    <property type="entry name" value="BIOTIN BIOSYNTHESIS CYTOCHROME P450"/>
    <property type="match status" value="1"/>
</dbReference>
<dbReference type="Gene3D" id="1.10.630.10">
    <property type="entry name" value="Cytochrome P450"/>
    <property type="match status" value="1"/>
</dbReference>